<organism evidence="1 2">
    <name type="scientific">Thomasclavelia cocleata</name>
    <dbReference type="NCBI Taxonomy" id="69824"/>
    <lineage>
        <taxon>Bacteria</taxon>
        <taxon>Bacillati</taxon>
        <taxon>Bacillota</taxon>
        <taxon>Erysipelotrichia</taxon>
        <taxon>Erysipelotrichales</taxon>
        <taxon>Coprobacillaceae</taxon>
        <taxon>Thomasclavelia</taxon>
    </lineage>
</organism>
<dbReference type="SUPFAM" id="SSF69322">
    <property type="entry name" value="Tricorn protease domain 2"/>
    <property type="match status" value="1"/>
</dbReference>
<accession>A0A1I0C7Z5</accession>
<name>A0A1I0C7Z5_9FIRM</name>
<dbReference type="RefSeq" id="WP_092351917.1">
    <property type="nucleotide sequence ID" value="NZ_CAJTPY010000048.1"/>
</dbReference>
<protein>
    <recommendedName>
        <fullName evidence="3">Lipoprotein</fullName>
    </recommendedName>
</protein>
<gene>
    <name evidence="1" type="ORF">SAMN04489758_102100</name>
</gene>
<proteinExistence type="predicted"/>
<dbReference type="PROSITE" id="PS51257">
    <property type="entry name" value="PROKAR_LIPOPROTEIN"/>
    <property type="match status" value="1"/>
</dbReference>
<reference evidence="2" key="1">
    <citation type="submission" date="2016-10" db="EMBL/GenBank/DDBJ databases">
        <authorList>
            <person name="Varghese N."/>
            <person name="Submissions S."/>
        </authorList>
    </citation>
    <scope>NUCLEOTIDE SEQUENCE [LARGE SCALE GENOMIC DNA]</scope>
    <source>
        <strain evidence="2">DSM 1551</strain>
    </source>
</reference>
<keyword evidence="2" id="KW-1185">Reference proteome</keyword>
<sequence>MKKYLLILFLILGGIFSGCIFNKAKVNLDEFTVAVIETASNKEKSKITYYDWELKKMDSFKYKYAEFGTHFLKPEYSEDQVYIVPKGLMKRHDTRKIVSIEKKTGKATEYSIDKSNIQCTAANKKYVYAGSNINFTSYLSQYDKNKKTEREIALVDEYLGLIALHNNLVFAFIQSAKPDLPIESRIDVYNEKLEKVNSINLTEYGCSHSKYLIKNDKLIFSNAYTKNTTPESSISMLDLNTFEIVKIELDEEYPSDIVDASGAIEDNIIIAHTSEVLLEGTKLTLLDLKDNSKKIIDIKKPIMSIDVIDSLLIVLTNDNELCIYNIKDNFLLTESIKHKVEDGMYCSGIFVNKKVN</sequence>
<evidence type="ECO:0008006" key="3">
    <source>
        <dbReference type="Google" id="ProtNLM"/>
    </source>
</evidence>
<dbReference type="GeneID" id="78287406"/>
<dbReference type="Proteomes" id="UP000198558">
    <property type="component" value="Unassembled WGS sequence"/>
</dbReference>
<evidence type="ECO:0000313" key="2">
    <source>
        <dbReference type="Proteomes" id="UP000198558"/>
    </source>
</evidence>
<dbReference type="OrthoDB" id="3192112at2"/>
<dbReference type="AlphaFoldDB" id="A0A1I0C7Z5"/>
<evidence type="ECO:0000313" key="1">
    <source>
        <dbReference type="EMBL" id="SET14915.1"/>
    </source>
</evidence>
<dbReference type="EMBL" id="FOIN01000002">
    <property type="protein sequence ID" value="SET14915.1"/>
    <property type="molecule type" value="Genomic_DNA"/>
</dbReference>